<comment type="similarity">
    <text evidence="1 5">Belongs to the OSBP family.</text>
</comment>
<keyword evidence="4" id="KW-0446">Lipid-binding</keyword>
<dbReference type="GO" id="GO:0097038">
    <property type="term" value="C:perinuclear endoplasmic reticulum"/>
    <property type="evidence" value="ECO:0007669"/>
    <property type="project" value="TreeGrafter"/>
</dbReference>
<feature type="region of interest" description="Disordered" evidence="7">
    <location>
        <begin position="392"/>
        <end position="425"/>
    </location>
</feature>
<keyword evidence="2 6" id="KW-0813">Transport</keyword>
<evidence type="ECO:0000256" key="6">
    <source>
        <dbReference type="RuleBase" id="RU003845"/>
    </source>
</evidence>
<protein>
    <recommendedName>
        <fullName evidence="6">Oxysterol-binding protein</fullName>
    </recommendedName>
</protein>
<evidence type="ECO:0000256" key="5">
    <source>
        <dbReference type="RuleBase" id="RU003844"/>
    </source>
</evidence>
<dbReference type="GO" id="GO:0005886">
    <property type="term" value="C:plasma membrane"/>
    <property type="evidence" value="ECO:0007669"/>
    <property type="project" value="TreeGrafter"/>
</dbReference>
<dbReference type="GeneTree" id="ENSGT00940000158762"/>
<accession>A0A8C7S6T0</accession>
<dbReference type="FunFam" id="3.30.70.3490:FF:000003">
    <property type="entry name" value="Oxysterol-binding protein"/>
    <property type="match status" value="1"/>
</dbReference>
<organism evidence="8 9">
    <name type="scientific">Oncorhynchus mykiss</name>
    <name type="common">Rainbow trout</name>
    <name type="synonym">Salmo gairdneri</name>
    <dbReference type="NCBI Taxonomy" id="8022"/>
    <lineage>
        <taxon>Eukaryota</taxon>
        <taxon>Metazoa</taxon>
        <taxon>Chordata</taxon>
        <taxon>Craniata</taxon>
        <taxon>Vertebrata</taxon>
        <taxon>Euteleostomi</taxon>
        <taxon>Actinopterygii</taxon>
        <taxon>Neopterygii</taxon>
        <taxon>Teleostei</taxon>
        <taxon>Protacanthopterygii</taxon>
        <taxon>Salmoniformes</taxon>
        <taxon>Salmonidae</taxon>
        <taxon>Salmoninae</taxon>
        <taxon>Oncorhynchus</taxon>
    </lineage>
</organism>
<evidence type="ECO:0000256" key="7">
    <source>
        <dbReference type="SAM" id="MobiDB-lite"/>
    </source>
</evidence>
<dbReference type="InterPro" id="IPR000648">
    <property type="entry name" value="Oxysterol-bd"/>
</dbReference>
<dbReference type="PROSITE" id="PS01013">
    <property type="entry name" value="OSBP"/>
    <property type="match status" value="1"/>
</dbReference>
<dbReference type="InterPro" id="IPR018494">
    <property type="entry name" value="Oxysterol-bd_CS"/>
</dbReference>
<keyword evidence="9" id="KW-1185">Reference proteome</keyword>
<gene>
    <name evidence="8" type="primary">LOC110492309</name>
</gene>
<dbReference type="Pfam" id="PF01237">
    <property type="entry name" value="Oxysterol_BP"/>
    <property type="match status" value="1"/>
</dbReference>
<dbReference type="PANTHER" id="PTHR10972">
    <property type="entry name" value="OXYSTEROL-BINDING PROTEIN-RELATED"/>
    <property type="match status" value="1"/>
</dbReference>
<feature type="compositionally biased region" description="Basic and acidic residues" evidence="7">
    <location>
        <begin position="392"/>
        <end position="420"/>
    </location>
</feature>
<evidence type="ECO:0000256" key="4">
    <source>
        <dbReference type="ARBA" id="ARBA00023121"/>
    </source>
</evidence>
<evidence type="ECO:0000256" key="3">
    <source>
        <dbReference type="ARBA" id="ARBA00023055"/>
    </source>
</evidence>
<feature type="region of interest" description="Disordered" evidence="7">
    <location>
        <begin position="309"/>
        <end position="328"/>
    </location>
</feature>
<reference evidence="8" key="3">
    <citation type="submission" date="2025-09" db="UniProtKB">
        <authorList>
            <consortium name="Ensembl"/>
        </authorList>
    </citation>
    <scope>IDENTIFICATION</scope>
</reference>
<dbReference type="InterPro" id="IPR037239">
    <property type="entry name" value="OSBP_sf"/>
</dbReference>
<evidence type="ECO:0000256" key="1">
    <source>
        <dbReference type="ARBA" id="ARBA00008842"/>
    </source>
</evidence>
<evidence type="ECO:0000313" key="9">
    <source>
        <dbReference type="Proteomes" id="UP000694395"/>
    </source>
</evidence>
<reference evidence="8" key="2">
    <citation type="submission" date="2025-08" db="UniProtKB">
        <authorList>
            <consortium name="Ensembl"/>
        </authorList>
    </citation>
    <scope>IDENTIFICATION</scope>
</reference>
<dbReference type="AlphaFoldDB" id="A0A8C7S6T0"/>
<proteinExistence type="inferred from homology"/>
<dbReference type="FunFam" id="2.40.160.120:FF:000005">
    <property type="entry name" value="Oxysterol-binding protein"/>
    <property type="match status" value="1"/>
</dbReference>
<dbReference type="SUPFAM" id="SSF144000">
    <property type="entry name" value="Oxysterol-binding protein-like"/>
    <property type="match status" value="1"/>
</dbReference>
<dbReference type="Gene3D" id="3.30.70.3490">
    <property type="match status" value="1"/>
</dbReference>
<sequence>MSSEGDYLRASLDSDESYEGTSEASFKDAVVYDGTQRNNGSLPQENGIRKHRTTLPAPMFSRNNFSVWGILKKCIGLELSKITMPIVFNEPLSFLQRITEYMEHTYLINKACSLSDSIERMQAVAAFAVSAVASQWDRTGKPFNPLLGETYELTREDHGYRLISEQVSHHPPISAFHAESLVGDFVFHGSIYPKLKFWGKSVEAEPKGTITLELLKHGEVYTWTNPFCCVHNVILGKLWIEQYGTVEILNHSTGDKCVLNFKPCGMFGKELHRVEGYIQDKSKNKHCVIYGKWTECMWSVDPQTYEANKKAEKKGDSKKPKSQVNDMPEVQETVAMIPGSTLLWRISSRPQHSAKMYNFTNFAMSLNELEPGMQDRLAPTDCRLRPDIRAMENGDMDEASREKARLEEKQRLARKDRSKDEEEWSTRWFQSGTNPYTSSQDWLYTGGYFDRNYSELPVIY</sequence>
<dbReference type="GO" id="GO:0005829">
    <property type="term" value="C:cytosol"/>
    <property type="evidence" value="ECO:0007669"/>
    <property type="project" value="TreeGrafter"/>
</dbReference>
<dbReference type="GO" id="GO:0015485">
    <property type="term" value="F:cholesterol binding"/>
    <property type="evidence" value="ECO:0007669"/>
    <property type="project" value="TreeGrafter"/>
</dbReference>
<reference evidence="8" key="1">
    <citation type="submission" date="2020-07" db="EMBL/GenBank/DDBJ databases">
        <title>A long reads based de novo assembly of the rainbow trout Arlee double haploid line genome.</title>
        <authorList>
            <person name="Gao G."/>
            <person name="Palti Y."/>
        </authorList>
    </citation>
    <scope>NUCLEOTIDE SEQUENCE [LARGE SCALE GENOMIC DNA]</scope>
</reference>
<feature type="compositionally biased region" description="Basic and acidic residues" evidence="7">
    <location>
        <begin position="309"/>
        <end position="319"/>
    </location>
</feature>
<keyword evidence="3 6" id="KW-0445">Lipid transport</keyword>
<dbReference type="Ensembl" id="ENSOMYT00000069612.2">
    <property type="protein sequence ID" value="ENSOMYP00000063948.2"/>
    <property type="gene ID" value="ENSOMYG00000028975.2"/>
</dbReference>
<evidence type="ECO:0000256" key="2">
    <source>
        <dbReference type="ARBA" id="ARBA00022448"/>
    </source>
</evidence>
<dbReference type="Proteomes" id="UP000694395">
    <property type="component" value="Chromosome 16"/>
</dbReference>
<dbReference type="Gene3D" id="2.40.160.120">
    <property type="match status" value="1"/>
</dbReference>
<dbReference type="GO" id="GO:0006869">
    <property type="term" value="P:lipid transport"/>
    <property type="evidence" value="ECO:0007669"/>
    <property type="project" value="UniProtKB-KW"/>
</dbReference>
<evidence type="ECO:0000313" key="8">
    <source>
        <dbReference type="Ensembl" id="ENSOMYP00000063948.2"/>
    </source>
</evidence>
<dbReference type="PANTHER" id="PTHR10972:SF153">
    <property type="entry name" value="OXYSTEROL-BINDING PROTEIN-RELATED PROTEIN 2"/>
    <property type="match status" value="1"/>
</dbReference>
<name>A0A8C7S6T0_ONCMY</name>